<dbReference type="AlphaFoldDB" id="A0A498R101"/>
<evidence type="ECO:0000256" key="8">
    <source>
        <dbReference type="ARBA" id="ARBA00023239"/>
    </source>
</evidence>
<dbReference type="InterPro" id="IPR006638">
    <property type="entry name" value="Elp3/MiaA/NifB-like_rSAM"/>
</dbReference>
<keyword evidence="6" id="KW-0408">Iron</keyword>
<dbReference type="EMBL" id="UPPP01000061">
    <property type="protein sequence ID" value="VBB06236.1"/>
    <property type="molecule type" value="Genomic_DNA"/>
</dbReference>
<name>A0A498R101_9FIRM</name>
<dbReference type="CDD" id="cd21123">
    <property type="entry name" value="SPASM_MftC-like"/>
    <property type="match status" value="1"/>
</dbReference>
<evidence type="ECO:0000313" key="17">
    <source>
        <dbReference type="EMBL" id="VBB06236.1"/>
    </source>
</evidence>
<protein>
    <recommendedName>
        <fullName evidence="13">Mycofactocin maturase MftC</fullName>
        <ecNumber evidence="11">1.3.98.7</ecNumber>
        <ecNumber evidence="12">4.1.99.26</ecNumber>
    </recommendedName>
    <alternativeName>
        <fullName evidence="15">[Mycofactocin precursor peptide]-pyrrolidinone derivative synthase</fullName>
    </alternativeName>
    <alternativeName>
        <fullName evidence="14">[Mycofactocin precursor peptide]-tyrosine decarboxylase</fullName>
    </alternativeName>
</protein>
<dbReference type="RefSeq" id="WP_122627171.1">
    <property type="nucleotide sequence ID" value="NZ_UPPP01000061.1"/>
</dbReference>
<evidence type="ECO:0000256" key="11">
    <source>
        <dbReference type="ARBA" id="ARBA00066739"/>
    </source>
</evidence>
<dbReference type="SFLD" id="SFLDG01067">
    <property type="entry name" value="SPASM/twitch_domain_containing"/>
    <property type="match status" value="1"/>
</dbReference>
<evidence type="ECO:0000313" key="18">
    <source>
        <dbReference type="Proteomes" id="UP000277811"/>
    </source>
</evidence>
<comment type="cofactor">
    <cofactor evidence="1">
        <name>[4Fe-4S] cluster</name>
        <dbReference type="ChEBI" id="CHEBI:49883"/>
    </cofactor>
</comment>
<dbReference type="Pfam" id="PF13186">
    <property type="entry name" value="SPASM"/>
    <property type="match status" value="1"/>
</dbReference>
<dbReference type="PROSITE" id="PS51918">
    <property type="entry name" value="RADICAL_SAM"/>
    <property type="match status" value="1"/>
</dbReference>
<evidence type="ECO:0000256" key="1">
    <source>
        <dbReference type="ARBA" id="ARBA00001966"/>
    </source>
</evidence>
<comment type="catalytic activity">
    <reaction evidence="9">
        <text>[mycofactocin precursor peptide]-C-terminal glycyl-L-valyl-L-tyrosine + S-adenosyl-L-methionine = [mycofactocin precursor peptide]-C-terminal glycyl-N-{[2-(4-hydroxyphenyl)ethenyl]-3-methylbutanamide} + 5'-deoxyadenosine + L-methionine + CO2</text>
        <dbReference type="Rhea" id="RHEA:65492"/>
        <dbReference type="Rhea" id="RHEA-COMP:16815"/>
        <dbReference type="Rhea" id="RHEA-COMP:16816"/>
        <dbReference type="ChEBI" id="CHEBI:16526"/>
        <dbReference type="ChEBI" id="CHEBI:17319"/>
        <dbReference type="ChEBI" id="CHEBI:57844"/>
        <dbReference type="ChEBI" id="CHEBI:59789"/>
        <dbReference type="ChEBI" id="CHEBI:156515"/>
        <dbReference type="ChEBI" id="CHEBI:156517"/>
        <dbReference type="EC" id="1.3.98.7"/>
    </reaction>
</comment>
<dbReference type="PIRSF" id="PIRSF037420">
    <property type="entry name" value="PQQ_syn_pqqE"/>
    <property type="match status" value="1"/>
</dbReference>
<dbReference type="InterPro" id="IPR007197">
    <property type="entry name" value="rSAM"/>
</dbReference>
<dbReference type="CDD" id="cd01335">
    <property type="entry name" value="Radical_SAM"/>
    <property type="match status" value="1"/>
</dbReference>
<sequence length="390" mass="43727">MIGCTKLLCGTATVSDIIKYGRKSYNLPPQMLQFSSDATPVVVWNITNRCNLSCQHCYIEAEDRAYEGELSTQEAKDFIDDLAQMKVPVLLFSGGEPLVRADVFELGAYAKEKGIRPVLSTNGTLINPAVAQQIYDAGFQYVGVSIDGNEPVHDEFRGRKGAFAQTLTGIRNSMAAGNKTGIRFTVNRLNYHTLPDVLDLVAAEKIPRFCMYHLVYAGRGKEMAALDTTKEQKVQTIELLMARTLDFHQRGIEVEILTTDNHADGIYIMQYFEKNQPERVEEVKSLLTMHGGCSAGQKMANVDPRGNVHACQFWGHHTLGNVREKRFSEIWQQTDDEFLTKLRAKNVYLEGRCGECRYKSLCGGCRIRAEALSGNLWGEDPACYLADWKE</sequence>
<dbReference type="InterPro" id="IPR013785">
    <property type="entry name" value="Aldolase_TIM"/>
</dbReference>
<dbReference type="GO" id="GO:0003824">
    <property type="term" value="F:catalytic activity"/>
    <property type="evidence" value="ECO:0007669"/>
    <property type="project" value="InterPro"/>
</dbReference>
<dbReference type="Proteomes" id="UP000277811">
    <property type="component" value="Unassembled WGS sequence"/>
</dbReference>
<evidence type="ECO:0000256" key="3">
    <source>
        <dbReference type="ARBA" id="ARBA00022691"/>
    </source>
</evidence>
<keyword evidence="7" id="KW-0411">Iron-sulfur</keyword>
<keyword evidence="18" id="KW-1185">Reference proteome</keyword>
<dbReference type="SFLD" id="SFLDG01386">
    <property type="entry name" value="main_SPASM_domain-containing"/>
    <property type="match status" value="1"/>
</dbReference>
<evidence type="ECO:0000256" key="4">
    <source>
        <dbReference type="ARBA" id="ARBA00022723"/>
    </source>
</evidence>
<dbReference type="InterPro" id="IPR058240">
    <property type="entry name" value="rSAM_sf"/>
</dbReference>
<dbReference type="InterPro" id="IPR017200">
    <property type="entry name" value="PqqE-like"/>
</dbReference>
<keyword evidence="4" id="KW-0479">Metal-binding</keyword>
<dbReference type="SMART" id="SM00729">
    <property type="entry name" value="Elp3"/>
    <property type="match status" value="1"/>
</dbReference>
<dbReference type="InterPro" id="IPR023885">
    <property type="entry name" value="4Fe4S-binding_SPASM_dom"/>
</dbReference>
<dbReference type="Pfam" id="PF04055">
    <property type="entry name" value="Radical_SAM"/>
    <property type="match status" value="1"/>
</dbReference>
<evidence type="ECO:0000256" key="14">
    <source>
        <dbReference type="ARBA" id="ARBA00077306"/>
    </source>
</evidence>
<evidence type="ECO:0000256" key="10">
    <source>
        <dbReference type="ARBA" id="ARBA00051925"/>
    </source>
</evidence>
<dbReference type="GO" id="GO:0051539">
    <property type="term" value="F:4 iron, 4 sulfur cluster binding"/>
    <property type="evidence" value="ECO:0007669"/>
    <property type="project" value="UniProtKB-KW"/>
</dbReference>
<evidence type="ECO:0000259" key="16">
    <source>
        <dbReference type="PROSITE" id="PS51918"/>
    </source>
</evidence>
<evidence type="ECO:0000256" key="12">
    <source>
        <dbReference type="ARBA" id="ARBA00066804"/>
    </source>
</evidence>
<dbReference type="InterPro" id="IPR034480">
    <property type="entry name" value="Heme_synthase-like"/>
</dbReference>
<evidence type="ECO:0000256" key="2">
    <source>
        <dbReference type="ARBA" id="ARBA00022485"/>
    </source>
</evidence>
<keyword evidence="8" id="KW-0456">Lyase</keyword>
<dbReference type="Gene3D" id="3.20.20.70">
    <property type="entry name" value="Aldolase class I"/>
    <property type="match status" value="1"/>
</dbReference>
<keyword evidence="2" id="KW-0004">4Fe-4S</keyword>
<dbReference type="NCBIfam" id="TIGR04085">
    <property type="entry name" value="rSAM_more_4Fe4S"/>
    <property type="match status" value="1"/>
</dbReference>
<evidence type="ECO:0000256" key="7">
    <source>
        <dbReference type="ARBA" id="ARBA00023014"/>
    </source>
</evidence>
<organism evidence="17 18">
    <name type="scientific">Lucifera butyrica</name>
    <dbReference type="NCBI Taxonomy" id="1351585"/>
    <lineage>
        <taxon>Bacteria</taxon>
        <taxon>Bacillati</taxon>
        <taxon>Bacillota</taxon>
        <taxon>Negativicutes</taxon>
        <taxon>Veillonellales</taxon>
        <taxon>Veillonellaceae</taxon>
        <taxon>Lucifera</taxon>
    </lineage>
</organism>
<dbReference type="FunFam" id="3.20.20.70:FF:000188">
    <property type="entry name" value="Mycofactocin radical SAM maturase MftC"/>
    <property type="match status" value="1"/>
</dbReference>
<keyword evidence="3" id="KW-0949">S-adenosyl-L-methionine</keyword>
<dbReference type="GO" id="GO:0006783">
    <property type="term" value="P:heme biosynthetic process"/>
    <property type="evidence" value="ECO:0007669"/>
    <property type="project" value="TreeGrafter"/>
</dbReference>
<dbReference type="EC" id="1.3.98.7" evidence="11"/>
<accession>A0A498R101</accession>
<gene>
    <name evidence="17" type="ORF">LUCI_1452</name>
</gene>
<keyword evidence="5" id="KW-0560">Oxidoreductase</keyword>
<dbReference type="SFLD" id="SFLDG01387">
    <property type="entry name" value="BtrN-like_SPASM_domain_contain"/>
    <property type="match status" value="1"/>
</dbReference>
<dbReference type="InterPro" id="IPR034391">
    <property type="entry name" value="AdoMet-like_SPASM_containing"/>
</dbReference>
<feature type="domain" description="Radical SAM core" evidence="16">
    <location>
        <begin position="36"/>
        <end position="255"/>
    </location>
</feature>
<evidence type="ECO:0000256" key="9">
    <source>
        <dbReference type="ARBA" id="ARBA00051525"/>
    </source>
</evidence>
<dbReference type="PANTHER" id="PTHR11228">
    <property type="entry name" value="RADICAL SAM DOMAIN PROTEIN"/>
    <property type="match status" value="1"/>
</dbReference>
<reference evidence="17 18" key="1">
    <citation type="submission" date="2018-06" db="EMBL/GenBank/DDBJ databases">
        <authorList>
            <person name="Strepis N."/>
        </authorList>
    </citation>
    <scope>NUCLEOTIDE SEQUENCE [LARGE SCALE GENOMIC DNA]</scope>
    <source>
        <strain evidence="17">LUCI</strain>
    </source>
</reference>
<dbReference type="OrthoDB" id="7021155at2"/>
<dbReference type="SUPFAM" id="SSF102114">
    <property type="entry name" value="Radical SAM enzymes"/>
    <property type="match status" value="1"/>
</dbReference>
<dbReference type="InterPro" id="IPR050377">
    <property type="entry name" value="Radical_SAM_PqqE_MftC-like"/>
</dbReference>
<dbReference type="PANTHER" id="PTHR11228:SF7">
    <property type="entry name" value="PQQA PEPTIDE CYCLASE"/>
    <property type="match status" value="1"/>
</dbReference>
<evidence type="ECO:0000256" key="6">
    <source>
        <dbReference type="ARBA" id="ARBA00023004"/>
    </source>
</evidence>
<proteinExistence type="predicted"/>
<dbReference type="SFLD" id="SFLDS00029">
    <property type="entry name" value="Radical_SAM"/>
    <property type="match status" value="1"/>
</dbReference>
<evidence type="ECO:0000256" key="5">
    <source>
        <dbReference type="ARBA" id="ARBA00023002"/>
    </source>
</evidence>
<dbReference type="EC" id="4.1.99.26" evidence="12"/>
<evidence type="ECO:0000256" key="15">
    <source>
        <dbReference type="ARBA" id="ARBA00079192"/>
    </source>
</evidence>
<evidence type="ECO:0000256" key="13">
    <source>
        <dbReference type="ARBA" id="ARBA00074337"/>
    </source>
</evidence>
<dbReference type="SFLD" id="SFLDG01385">
    <property type="entry name" value="heme_carboxy_lyase_like"/>
    <property type="match status" value="1"/>
</dbReference>
<comment type="catalytic activity">
    <reaction evidence="10">
        <text>[mycofactocin precursor peptide]-C-terminal glycyl-N-{[2-(4-hydroxyphenyl)ethenyl]-3-methylbutanamide} + AH2 + S-adenosyl-L-methionine = [mycofactocin precursor peptide]-C-terminal glycyl-N-{5-[(4-hydroxyphenyl)methyl]-4,4-dimethyl-2-oxopyrrolidin-3-yl}acetamide + 5'-deoxyadenosine + L-methionine + A + H(+)</text>
        <dbReference type="Rhea" id="RHEA:65500"/>
        <dbReference type="Rhea" id="RHEA-COMP:16816"/>
        <dbReference type="Rhea" id="RHEA-COMP:16818"/>
        <dbReference type="ChEBI" id="CHEBI:13193"/>
        <dbReference type="ChEBI" id="CHEBI:15378"/>
        <dbReference type="ChEBI" id="CHEBI:17319"/>
        <dbReference type="ChEBI" id="CHEBI:17499"/>
        <dbReference type="ChEBI" id="CHEBI:57844"/>
        <dbReference type="ChEBI" id="CHEBI:59789"/>
        <dbReference type="ChEBI" id="CHEBI:156517"/>
        <dbReference type="ChEBI" id="CHEBI:156518"/>
        <dbReference type="EC" id="4.1.99.26"/>
    </reaction>
</comment>
<dbReference type="GO" id="GO:0046872">
    <property type="term" value="F:metal ion binding"/>
    <property type="evidence" value="ECO:0007669"/>
    <property type="project" value="UniProtKB-KW"/>
</dbReference>